<name>A0ABN6CR99_9ACTN</name>
<reference evidence="1 2" key="1">
    <citation type="submission" date="2020-08" db="EMBL/GenBank/DDBJ databases">
        <title>Whole genome shotgun sequence of Actinoplanes ianthinogenes NBRC 13996.</title>
        <authorList>
            <person name="Komaki H."/>
            <person name="Tamura T."/>
        </authorList>
    </citation>
    <scope>NUCLEOTIDE SEQUENCE [LARGE SCALE GENOMIC DNA]</scope>
    <source>
        <strain evidence="1 2">NBRC 13996</strain>
    </source>
</reference>
<organism evidence="1 2">
    <name type="scientific">Actinoplanes ianthinogenes</name>
    <dbReference type="NCBI Taxonomy" id="122358"/>
    <lineage>
        <taxon>Bacteria</taxon>
        <taxon>Bacillati</taxon>
        <taxon>Actinomycetota</taxon>
        <taxon>Actinomycetes</taxon>
        <taxon>Micromonosporales</taxon>
        <taxon>Micromonosporaceae</taxon>
        <taxon>Actinoplanes</taxon>
    </lineage>
</organism>
<proteinExistence type="predicted"/>
<protein>
    <submittedName>
        <fullName evidence="1">Uncharacterized protein</fullName>
    </submittedName>
</protein>
<sequence>MLLLCVVGAALLAALTLAFWPYRRGGVAGPATGPGPLSAVLLPSAVADAPPPVPRAASTEGLLVIQLLRGELDPGHYRNAMAALAARDETRHPMRLPGEIGPAAE</sequence>
<dbReference type="EMBL" id="AP023356">
    <property type="protein sequence ID" value="BCJ46704.1"/>
    <property type="molecule type" value="Genomic_DNA"/>
</dbReference>
<keyword evidence="2" id="KW-1185">Reference proteome</keyword>
<dbReference type="Proteomes" id="UP000676967">
    <property type="component" value="Chromosome"/>
</dbReference>
<evidence type="ECO:0000313" key="1">
    <source>
        <dbReference type="EMBL" id="BCJ46704.1"/>
    </source>
</evidence>
<accession>A0ABN6CR99</accession>
<gene>
    <name evidence="1" type="ORF">Aiant_73610</name>
</gene>
<evidence type="ECO:0000313" key="2">
    <source>
        <dbReference type="Proteomes" id="UP000676967"/>
    </source>
</evidence>